<evidence type="ECO:0000256" key="2">
    <source>
        <dbReference type="ARBA" id="ARBA00022481"/>
    </source>
</evidence>
<gene>
    <name evidence="5" type="ORF">N788_06330</name>
</gene>
<evidence type="ECO:0000313" key="5">
    <source>
        <dbReference type="EMBL" id="KFL35886.1"/>
    </source>
</evidence>
<feature type="transmembrane region" description="Helical" evidence="4">
    <location>
        <begin position="7"/>
        <end position="31"/>
    </location>
</feature>
<dbReference type="PANTHER" id="PTHR30093">
    <property type="entry name" value="GENERAL SECRETION PATHWAY PROTEIN G"/>
    <property type="match status" value="1"/>
</dbReference>
<reference evidence="6" key="1">
    <citation type="submission" date="2013-08" db="EMBL/GenBank/DDBJ databases">
        <title>Genome sequencing of Arenimonas donghaensis.</title>
        <authorList>
            <person name="Chen F."/>
            <person name="Wang G."/>
        </authorList>
    </citation>
    <scope>NUCLEOTIDE SEQUENCE [LARGE SCALE GENOMIC DNA]</scope>
    <source>
        <strain evidence="6">HO3-R19</strain>
    </source>
</reference>
<dbReference type="Pfam" id="PF00114">
    <property type="entry name" value="Pilin"/>
    <property type="match status" value="1"/>
</dbReference>
<dbReference type="PANTHER" id="PTHR30093:SF34">
    <property type="entry name" value="PREPILIN PEPTIDASE-DEPENDENT PROTEIN D"/>
    <property type="match status" value="1"/>
</dbReference>
<dbReference type="OrthoDB" id="5767514at2"/>
<keyword evidence="4" id="KW-1133">Transmembrane helix</keyword>
<organism evidence="5 6">
    <name type="scientific">Arenimonas donghaensis DSM 18148 = HO3-R19</name>
    <dbReference type="NCBI Taxonomy" id="1121014"/>
    <lineage>
        <taxon>Bacteria</taxon>
        <taxon>Pseudomonadati</taxon>
        <taxon>Pseudomonadota</taxon>
        <taxon>Gammaproteobacteria</taxon>
        <taxon>Lysobacterales</taxon>
        <taxon>Lysobacteraceae</taxon>
        <taxon>Arenimonas</taxon>
    </lineage>
</organism>
<dbReference type="InterPro" id="IPR001082">
    <property type="entry name" value="Pilin"/>
</dbReference>
<evidence type="ECO:0000256" key="4">
    <source>
        <dbReference type="SAM" id="Phobius"/>
    </source>
</evidence>
<keyword evidence="2" id="KW-0488">Methylation</keyword>
<dbReference type="GO" id="GO:0007155">
    <property type="term" value="P:cell adhesion"/>
    <property type="evidence" value="ECO:0007669"/>
    <property type="project" value="InterPro"/>
</dbReference>
<proteinExistence type="inferred from homology"/>
<dbReference type="GO" id="GO:0043107">
    <property type="term" value="P:type IV pilus-dependent motility"/>
    <property type="evidence" value="ECO:0007669"/>
    <property type="project" value="TreeGrafter"/>
</dbReference>
<dbReference type="STRING" id="1121014.N788_06330"/>
<dbReference type="SUPFAM" id="SSF54523">
    <property type="entry name" value="Pili subunits"/>
    <property type="match status" value="1"/>
</dbReference>
<accession>A0A087MG83</accession>
<evidence type="ECO:0008006" key="7">
    <source>
        <dbReference type="Google" id="ProtNLM"/>
    </source>
</evidence>
<dbReference type="InterPro" id="IPR012902">
    <property type="entry name" value="N_methyl_site"/>
</dbReference>
<evidence type="ECO:0000313" key="6">
    <source>
        <dbReference type="Proteomes" id="UP000029085"/>
    </source>
</evidence>
<evidence type="ECO:0000256" key="1">
    <source>
        <dbReference type="ARBA" id="ARBA00005233"/>
    </source>
</evidence>
<dbReference type="InterPro" id="IPR045584">
    <property type="entry name" value="Pilin-like"/>
</dbReference>
<sequence length="143" mass="14721">MKNIQKGFTLIELMIVVAIIAILAAIALPAYQDYLARSQVSEAMSLTSGARTAVAEEYANTGTWTGIDNDAAGLAAAASINGTYVNDVAVDAGIITAGFKAGASAKINADDFILSPVDQGGSISWTCENSTVAAKYLPSSCRP</sequence>
<keyword evidence="3" id="KW-0281">Fimbrium</keyword>
<dbReference type="GO" id="GO:0044096">
    <property type="term" value="C:type IV pilus"/>
    <property type="evidence" value="ECO:0007669"/>
    <property type="project" value="TreeGrafter"/>
</dbReference>
<evidence type="ECO:0000256" key="3">
    <source>
        <dbReference type="RuleBase" id="RU000389"/>
    </source>
</evidence>
<keyword evidence="4" id="KW-0472">Membrane</keyword>
<dbReference type="Proteomes" id="UP000029085">
    <property type="component" value="Unassembled WGS sequence"/>
</dbReference>
<dbReference type="NCBIfam" id="TIGR02532">
    <property type="entry name" value="IV_pilin_GFxxxE"/>
    <property type="match status" value="1"/>
</dbReference>
<dbReference type="RefSeq" id="WP_034225078.1">
    <property type="nucleotide sequence ID" value="NZ_AVCJ01000043.1"/>
</dbReference>
<dbReference type="PROSITE" id="PS00409">
    <property type="entry name" value="PROKAR_NTER_METHYL"/>
    <property type="match status" value="1"/>
</dbReference>
<dbReference type="Gene3D" id="3.30.700.10">
    <property type="entry name" value="Glycoprotein, Type 4 Pilin"/>
    <property type="match status" value="1"/>
</dbReference>
<comment type="similarity">
    <text evidence="1 3">Belongs to the N-Me-Phe pilin family.</text>
</comment>
<dbReference type="EMBL" id="AVCJ01000043">
    <property type="protein sequence ID" value="KFL35886.1"/>
    <property type="molecule type" value="Genomic_DNA"/>
</dbReference>
<reference evidence="5 6" key="2">
    <citation type="journal article" date="2015" name="Stand. Genomic Sci.">
        <title>High quality draft genomic sequence of Arenimonas donghaensis DSM 18148(T).</title>
        <authorList>
            <person name="Chen F."/>
            <person name="Wang H."/>
            <person name="Cao Y."/>
            <person name="Li X."/>
            <person name="Wang G."/>
        </authorList>
    </citation>
    <scope>NUCLEOTIDE SEQUENCE [LARGE SCALE GENOMIC DNA]</scope>
    <source>
        <strain evidence="5 6">HO3-R19</strain>
    </source>
</reference>
<keyword evidence="4" id="KW-0812">Transmembrane</keyword>
<keyword evidence="6" id="KW-1185">Reference proteome</keyword>
<comment type="caution">
    <text evidence="5">The sequence shown here is derived from an EMBL/GenBank/DDBJ whole genome shotgun (WGS) entry which is preliminary data.</text>
</comment>
<dbReference type="AlphaFoldDB" id="A0A087MG83"/>
<name>A0A087MG83_9GAMM</name>
<protein>
    <recommendedName>
        <fullName evidence="7">Fimbrial protein</fullName>
    </recommendedName>
</protein>
<dbReference type="Pfam" id="PF07963">
    <property type="entry name" value="N_methyl"/>
    <property type="match status" value="1"/>
</dbReference>
<dbReference type="PATRIC" id="fig|1121014.3.peg.2171"/>